<evidence type="ECO:0000313" key="2">
    <source>
        <dbReference type="EMBL" id="GMN50749.1"/>
    </source>
</evidence>
<keyword evidence="1" id="KW-1133">Transmembrane helix</keyword>
<evidence type="ECO:0000256" key="1">
    <source>
        <dbReference type="SAM" id="Phobius"/>
    </source>
</evidence>
<sequence length="117" mass="12825">MAKEGRTLVNQTWFTVQQIQGKLSLVSLLPICTARLLPPSSLLAHRHSFPHPPQGLVEIATPADKRSSKITQALASSTSLAWSTVVTSRMALPCNIWVISTLIENGFFLVFIMALLL</sequence>
<keyword evidence="3" id="KW-1185">Reference proteome</keyword>
<comment type="caution">
    <text evidence="2">The sequence shown here is derived from an EMBL/GenBank/DDBJ whole genome shotgun (WGS) entry which is preliminary data.</text>
</comment>
<evidence type="ECO:0000313" key="3">
    <source>
        <dbReference type="Proteomes" id="UP001187192"/>
    </source>
</evidence>
<name>A0AA88ADW1_FICCA</name>
<dbReference type="EMBL" id="BTGU01000035">
    <property type="protein sequence ID" value="GMN50749.1"/>
    <property type="molecule type" value="Genomic_DNA"/>
</dbReference>
<reference evidence="2" key="1">
    <citation type="submission" date="2023-07" db="EMBL/GenBank/DDBJ databases">
        <title>draft genome sequence of fig (Ficus carica).</title>
        <authorList>
            <person name="Takahashi T."/>
            <person name="Nishimura K."/>
        </authorList>
    </citation>
    <scope>NUCLEOTIDE SEQUENCE</scope>
</reference>
<keyword evidence="1" id="KW-0812">Transmembrane</keyword>
<dbReference type="AlphaFoldDB" id="A0AA88ADW1"/>
<protein>
    <submittedName>
        <fullName evidence="2">Uncharacterized protein</fullName>
    </submittedName>
</protein>
<organism evidence="2 3">
    <name type="scientific">Ficus carica</name>
    <name type="common">Common fig</name>
    <dbReference type="NCBI Taxonomy" id="3494"/>
    <lineage>
        <taxon>Eukaryota</taxon>
        <taxon>Viridiplantae</taxon>
        <taxon>Streptophyta</taxon>
        <taxon>Embryophyta</taxon>
        <taxon>Tracheophyta</taxon>
        <taxon>Spermatophyta</taxon>
        <taxon>Magnoliopsida</taxon>
        <taxon>eudicotyledons</taxon>
        <taxon>Gunneridae</taxon>
        <taxon>Pentapetalae</taxon>
        <taxon>rosids</taxon>
        <taxon>fabids</taxon>
        <taxon>Rosales</taxon>
        <taxon>Moraceae</taxon>
        <taxon>Ficeae</taxon>
        <taxon>Ficus</taxon>
    </lineage>
</organism>
<dbReference type="Proteomes" id="UP001187192">
    <property type="component" value="Unassembled WGS sequence"/>
</dbReference>
<proteinExistence type="predicted"/>
<feature type="transmembrane region" description="Helical" evidence="1">
    <location>
        <begin position="96"/>
        <end position="116"/>
    </location>
</feature>
<keyword evidence="1" id="KW-0472">Membrane</keyword>
<gene>
    <name evidence="2" type="ORF">TIFTF001_019907</name>
</gene>
<accession>A0AA88ADW1</accession>